<reference evidence="1 2" key="1">
    <citation type="submission" date="2018-05" db="EMBL/GenBank/DDBJ databases">
        <title>Chitinophaga sp. K3CV102501T nov., isolated from isolated from a monsoon evergreen broad-leaved forest soil.</title>
        <authorList>
            <person name="Lv Y."/>
        </authorList>
    </citation>
    <scope>NUCLEOTIDE SEQUENCE [LARGE SCALE GENOMIC DNA]</scope>
    <source>
        <strain evidence="1 2">GDMCC 1.1325</strain>
    </source>
</reference>
<accession>A0A365XY70</accession>
<gene>
    <name evidence="1" type="ORF">DF182_29145</name>
</gene>
<dbReference type="Proteomes" id="UP000253410">
    <property type="component" value="Unassembled WGS sequence"/>
</dbReference>
<evidence type="ECO:0000313" key="1">
    <source>
        <dbReference type="EMBL" id="RBL90525.1"/>
    </source>
</evidence>
<evidence type="ECO:0000313" key="2">
    <source>
        <dbReference type="Proteomes" id="UP000253410"/>
    </source>
</evidence>
<keyword evidence="2" id="KW-1185">Reference proteome</keyword>
<proteinExistence type="predicted"/>
<protein>
    <submittedName>
        <fullName evidence="1">Uncharacterized protein</fullName>
    </submittedName>
</protein>
<sequence>MESTLLEKVSLTSNALSPLLVQLQQSLQAAMNNDPNHYLPVNATTIGNAGAAIITLMQSALGINNYILTANISITPDEGADTLTVTGDTAATIINIDSPTLTAVFSVQQQTLTIELSIPAQDPWEFTDTFPAFNNTWLSQLSFVNNETTWPVFILSSIQRNVSNGQLAAGLNLSAQVDLQAPFNTLLTLIPGAANPLPVLGPVTVSDPVTTSLNLLGTVPAFTLQLPGMQPLVFNHPSFSINGLSTVYNGIDYLRMDCYVMADITLNTYTLPLAARLPIGGTFPQLLLPPKQSVPLSVITGFFSSLFTSNISSLLTAALPEPLSTLLGKFSLNGFVITLLPGWKGFSNISFAIASTNPPNTPLWPLIPGVFELKEVGIALQLKTVAGNNPYSITGSVWGSVNVGQQLVIGSIIPLPIDASEWIFTASADNAIPSLGQFAQFLGGDKLGGLLPANLKDIGGFSMTNLTVTWRPTDQTFTTFGLTLATNNTWTIIPNWFLVKQLDLQMQVANPLTTPQLTGTFSGTLVIGSIGVAVSIDRADPNSSWILSVITETITLPSLGDMTQLLGGTQLVNVLPDSIVQNHFQLDDLTVNIDISQQKLNLLSFILDSTDNWDIITGLLSINKPGVVFQFDWSHSKSPVITGRIYGDLIFAGADFYVTADKNTDGWDLGASLQNNTTLHLFDAADAVITGASQQLTTLGVPNVVLSTANISYHTKDGSYELEGVVNINNSSNNLPWSFNVGQTGISIKDLGIKVTSQAGTNNAPKNTKVYIKGTLNIGSTISFDILYEVGGDLVVKGTLVGTGQYISVKDLVSYLCDPSADTVTWTSAFESLDQIQFTNVQLNFLIGKNPSFQVYGTMLISSVEVDAVFVLTKQQNIWNFALGIKVSMSPKWSIPGFTDTLSTFQLEQVTFALVASSFANAYTLPAAIGITEVSSVSRGLNFYAQFQISSSDARFKAARAVLPNGMLPTGTTITIQGLITDPLKNSYVEVVLNSDPNGVPLMGWDSVLLTKFSLRLYASPAIALHGEFIMTMITDDKGNPLSLSLDLKASPTEISIVFIPDMPWKDRKVIIAWANALGITGLTFYLTDLELGIEPFAGPALVGTVGGGIDFTSTKHVGAVFAPNAIVQPNTILAGCLPDPVIVAELKKQRALLPSLKDAFCDMSAAVDLNQAIDSNIRVEAKVGFLVIPESPEPVVPNQIGLRAVNFTLPYILKRFADITLPDILFPVLFPDICFYVNFDPTQLTKVLDFEFNGKIVVFGFNGQIAATCNQDRIYFHAGMDPVIFSIYNQNLLVLQRSATDSTHGPYVTIDSAATGNNPNIAADLYCNFFDTIQLAVTALVKVDKGNIANSYFYFDLAGNAGQLTNMNVHCEYLQAKYMNISCKFELFLDTSNIPGFDITNPSTGKDVKAADQIDLAKIPGQSKIPGQGGVDLLGKFAMILDNRGNQPSYTLTGCGSFEVKVGSCDIQLHLQFGVDQVTADTISDLPSTIVQQMKKNAKSIFSALYQSADCFAKLVNLGVIIFDAAVEVAKVLVGYFETDINVFCQLLDQLNNTVQNIADWLWNIFGSNNSGANTKALRANTKFGDNAISQAVKASVGDSYTAEMLISDQAFAGYSATSAANALVYNFSNYANDAVGAGKLLSAKYSFQEVVPALHTVFPSQTATAEDMCSILVQIFGTTLTAQQMADALALIYPAKQVAQALKTHYATDTDTAAKMSVLLLTAYQLAKNPLSVSDLAGALAPLYSPADVAPVLKNNFPDKTATVTDMAALLNATYNPPLKAAQMADALAASPYAVLDVAKYLKSQSSYATDVDTATKMANILYTAYQSSISATDMLQTLAAVNFNAYESATPIKNLYTSITTNALATDLVNGYQTIAPLNMLLLGIALSAAGVNQNDLVVAVNNALPTTTAGEMAAMLVIAYSSNTSAGLSTAESNKIAGKDVFTTSPLVVSSVSGILATELTGALVSVFTPPNTAITDLSKALCKGYSNPVANDVASGIMSAFNDTSSTDLANALTTGYSAIGQTLTANEMSNAIVAGFTFIGKAITETEVLQFLLAHYSGITPLQGAQFLVSSFGSHTSIEKVLAALYTCFSTLTPIQATIALQETFPVSNEQVINIARPVVQTFSLTQLPNDVGCISLALKAAQYQLSNVSSALSKIYNSNWHTSYYSVVLDVYSNLQWDTLLQGVEAGQTAPVLAQSLKNTYPSLQPAEMCSLLVAGFYLIQVNTSVVPMATAMKAAGYSITQTAGAMSKQYAPNWTTEDYGQVVQVYNS</sequence>
<organism evidence="1 2">
    <name type="scientific">Chitinophaga flava</name>
    <dbReference type="NCBI Taxonomy" id="2259036"/>
    <lineage>
        <taxon>Bacteria</taxon>
        <taxon>Pseudomonadati</taxon>
        <taxon>Bacteroidota</taxon>
        <taxon>Chitinophagia</taxon>
        <taxon>Chitinophagales</taxon>
        <taxon>Chitinophagaceae</taxon>
        <taxon>Chitinophaga</taxon>
    </lineage>
</organism>
<name>A0A365XY70_9BACT</name>
<dbReference type="EMBL" id="QFFJ01000002">
    <property type="protein sequence ID" value="RBL90525.1"/>
    <property type="molecule type" value="Genomic_DNA"/>
</dbReference>
<comment type="caution">
    <text evidence="1">The sequence shown here is derived from an EMBL/GenBank/DDBJ whole genome shotgun (WGS) entry which is preliminary data.</text>
</comment>
<dbReference type="OrthoDB" id="535891at2"/>
<dbReference type="RefSeq" id="WP_113619274.1">
    <property type="nucleotide sequence ID" value="NZ_QFFJ01000002.1"/>
</dbReference>